<feature type="compositionally biased region" description="Acidic residues" evidence="1">
    <location>
        <begin position="84"/>
        <end position="99"/>
    </location>
</feature>
<protein>
    <submittedName>
        <fullName evidence="3">Upstream activation factor subunit spp27</fullName>
    </submittedName>
</protein>
<dbReference type="Pfam" id="PF08766">
    <property type="entry name" value="DEK_C"/>
    <property type="match status" value="1"/>
</dbReference>
<evidence type="ECO:0000313" key="3">
    <source>
        <dbReference type="EMBL" id="JAT64233.1"/>
    </source>
</evidence>
<dbReference type="SUPFAM" id="SSF109715">
    <property type="entry name" value="DEK C-terminal domain"/>
    <property type="match status" value="1"/>
</dbReference>
<dbReference type="PROSITE" id="PS51998">
    <property type="entry name" value="DEK_C"/>
    <property type="match status" value="1"/>
</dbReference>
<name>A0A1D1ZBN6_9ARAE</name>
<dbReference type="AlphaFoldDB" id="A0A1D1ZBN6"/>
<dbReference type="Gene3D" id="1.10.10.60">
    <property type="entry name" value="Homeodomain-like"/>
    <property type="match status" value="1"/>
</dbReference>
<evidence type="ECO:0000259" key="2">
    <source>
        <dbReference type="PROSITE" id="PS51998"/>
    </source>
</evidence>
<sequence>PPPPPRQQLVILHTSLHTVKMADISQKELREEITAILKDVDLHTTSAKKVRQLVEKKLDIDLSDRKKEVDDLVMKCLQEKQDESKDDDEEEEEEEEEEE</sequence>
<feature type="domain" description="DEK-C" evidence="2">
    <location>
        <begin position="23"/>
        <end position="78"/>
    </location>
</feature>
<reference evidence="3" key="1">
    <citation type="submission" date="2015-07" db="EMBL/GenBank/DDBJ databases">
        <title>Transcriptome Assembly of Anthurium amnicola.</title>
        <authorList>
            <person name="Suzuki J."/>
        </authorList>
    </citation>
    <scope>NUCLEOTIDE SEQUENCE</scope>
</reference>
<evidence type="ECO:0000256" key="1">
    <source>
        <dbReference type="SAM" id="MobiDB-lite"/>
    </source>
</evidence>
<dbReference type="EMBL" id="GDJX01003703">
    <property type="protein sequence ID" value="JAT64233.1"/>
    <property type="molecule type" value="Transcribed_RNA"/>
</dbReference>
<organism evidence="3">
    <name type="scientific">Anthurium amnicola</name>
    <dbReference type="NCBI Taxonomy" id="1678845"/>
    <lineage>
        <taxon>Eukaryota</taxon>
        <taxon>Viridiplantae</taxon>
        <taxon>Streptophyta</taxon>
        <taxon>Embryophyta</taxon>
        <taxon>Tracheophyta</taxon>
        <taxon>Spermatophyta</taxon>
        <taxon>Magnoliopsida</taxon>
        <taxon>Liliopsida</taxon>
        <taxon>Araceae</taxon>
        <taxon>Pothoideae</taxon>
        <taxon>Potheae</taxon>
        <taxon>Anthurium</taxon>
    </lineage>
</organism>
<feature type="region of interest" description="Disordered" evidence="1">
    <location>
        <begin position="77"/>
        <end position="99"/>
    </location>
</feature>
<feature type="non-terminal residue" evidence="3">
    <location>
        <position position="1"/>
    </location>
</feature>
<feature type="non-terminal residue" evidence="3">
    <location>
        <position position="99"/>
    </location>
</feature>
<dbReference type="InterPro" id="IPR014876">
    <property type="entry name" value="DEK_C"/>
</dbReference>
<proteinExistence type="predicted"/>
<gene>
    <name evidence="3" type="primary">spp27_1</name>
    <name evidence="3" type="ORF">g.31255</name>
</gene>
<accession>A0A1D1ZBN6</accession>